<dbReference type="Proteomes" id="UP001595816">
    <property type="component" value="Unassembled WGS sequence"/>
</dbReference>
<organism evidence="1 2">
    <name type="scientific">Hamadaea flava</name>
    <dbReference type="NCBI Taxonomy" id="1742688"/>
    <lineage>
        <taxon>Bacteria</taxon>
        <taxon>Bacillati</taxon>
        <taxon>Actinomycetota</taxon>
        <taxon>Actinomycetes</taxon>
        <taxon>Micromonosporales</taxon>
        <taxon>Micromonosporaceae</taxon>
        <taxon>Hamadaea</taxon>
    </lineage>
</organism>
<evidence type="ECO:0008006" key="3">
    <source>
        <dbReference type="Google" id="ProtNLM"/>
    </source>
</evidence>
<reference evidence="2" key="1">
    <citation type="journal article" date="2019" name="Int. J. Syst. Evol. Microbiol.">
        <title>The Global Catalogue of Microorganisms (GCM) 10K type strain sequencing project: providing services to taxonomists for standard genome sequencing and annotation.</title>
        <authorList>
            <consortium name="The Broad Institute Genomics Platform"/>
            <consortium name="The Broad Institute Genome Sequencing Center for Infectious Disease"/>
            <person name="Wu L."/>
            <person name="Ma J."/>
        </authorList>
    </citation>
    <scope>NUCLEOTIDE SEQUENCE [LARGE SCALE GENOMIC DNA]</scope>
    <source>
        <strain evidence="2">CGMCC 4.7289</strain>
    </source>
</reference>
<comment type="caution">
    <text evidence="1">The sequence shown here is derived from an EMBL/GenBank/DDBJ whole genome shotgun (WGS) entry which is preliminary data.</text>
</comment>
<accession>A0ABV8LY00</accession>
<gene>
    <name evidence="1" type="ORF">ACFOZ4_35430</name>
</gene>
<protein>
    <recommendedName>
        <fullName evidence="3">Scramblase</fullName>
    </recommendedName>
</protein>
<dbReference type="RefSeq" id="WP_253762511.1">
    <property type="nucleotide sequence ID" value="NZ_JAMZDZ010000001.1"/>
</dbReference>
<evidence type="ECO:0000313" key="2">
    <source>
        <dbReference type="Proteomes" id="UP001595816"/>
    </source>
</evidence>
<keyword evidence="2" id="KW-1185">Reference proteome</keyword>
<name>A0ABV8LY00_9ACTN</name>
<proteinExistence type="predicted"/>
<sequence length="179" mass="19636">MTLFAPFSGTLYLPDKEFLNTSTPVLLPDGRPIAGIVWHTWTQRFEITDPAGSVVAECRPEGVFRRRFPVRTLDGRRVVQLIPGAWRPFNGAELILAAGGQLTVRQVSVWSDRKFEFYGQHGLVGRIMPTTGTFSFRPDSYAFEVLAPVMSALEAIAIAQALRLVARGNRSSAAAASSV</sequence>
<dbReference type="EMBL" id="JBHSAY010000028">
    <property type="protein sequence ID" value="MFC4135926.1"/>
    <property type="molecule type" value="Genomic_DNA"/>
</dbReference>
<evidence type="ECO:0000313" key="1">
    <source>
        <dbReference type="EMBL" id="MFC4135926.1"/>
    </source>
</evidence>